<dbReference type="EMBL" id="CAJVPG010000467">
    <property type="protein sequence ID" value="CAG8431356.1"/>
    <property type="molecule type" value="Genomic_DNA"/>
</dbReference>
<proteinExistence type="predicted"/>
<reference evidence="2" key="1">
    <citation type="submission" date="2021-07" db="EMBL/GenBank/DDBJ databases">
        <authorList>
            <person name="Branca A.L. A."/>
        </authorList>
    </citation>
    <scope>NUCLEOTIDE SEQUENCE</scope>
</reference>
<dbReference type="AlphaFoldDB" id="A0A9W4K5P2"/>
<feature type="compositionally biased region" description="Basic and acidic residues" evidence="1">
    <location>
        <begin position="1"/>
        <end position="11"/>
    </location>
</feature>
<evidence type="ECO:0000313" key="3">
    <source>
        <dbReference type="Proteomes" id="UP001152649"/>
    </source>
</evidence>
<organism evidence="2 3">
    <name type="scientific">Penicillium salamii</name>
    <dbReference type="NCBI Taxonomy" id="1612424"/>
    <lineage>
        <taxon>Eukaryota</taxon>
        <taxon>Fungi</taxon>
        <taxon>Dikarya</taxon>
        <taxon>Ascomycota</taxon>
        <taxon>Pezizomycotina</taxon>
        <taxon>Eurotiomycetes</taxon>
        <taxon>Eurotiomycetidae</taxon>
        <taxon>Eurotiales</taxon>
        <taxon>Aspergillaceae</taxon>
        <taxon>Penicillium</taxon>
    </lineage>
</organism>
<gene>
    <name evidence="2" type="ORF">PSALAMII_LOCUS11483</name>
</gene>
<evidence type="ECO:0000313" key="2">
    <source>
        <dbReference type="EMBL" id="CAG8431356.1"/>
    </source>
</evidence>
<protein>
    <submittedName>
        <fullName evidence="2">Uncharacterized protein</fullName>
    </submittedName>
</protein>
<feature type="region of interest" description="Disordered" evidence="1">
    <location>
        <begin position="1"/>
        <end position="20"/>
    </location>
</feature>
<dbReference type="Proteomes" id="UP001152649">
    <property type="component" value="Unassembled WGS sequence"/>
</dbReference>
<accession>A0A9W4K5P2</accession>
<comment type="caution">
    <text evidence="2">The sequence shown here is derived from an EMBL/GenBank/DDBJ whole genome shotgun (WGS) entry which is preliminary data.</text>
</comment>
<name>A0A9W4K5P2_9EURO</name>
<keyword evidence="3" id="KW-1185">Reference proteome</keyword>
<evidence type="ECO:0000256" key="1">
    <source>
        <dbReference type="SAM" id="MobiDB-lite"/>
    </source>
</evidence>
<sequence>MSHEDAEREGRGQNPLSNTVPQTTEILRCIRCHGRRSRAYHWEHWQDPVLHPAAGICSRKRTKCAEVQARSDHHLGVHELPATWSRTWKLDTYAT</sequence>
<dbReference type="OrthoDB" id="4445556at2759"/>